<feature type="region of interest" description="Disordered" evidence="1">
    <location>
        <begin position="105"/>
        <end position="127"/>
    </location>
</feature>
<reference evidence="3 4" key="1">
    <citation type="submission" date="2022-09" db="EMBL/GenBank/DDBJ databases">
        <authorList>
            <person name="Han X.L."/>
            <person name="Wang Q."/>
            <person name="Lu T."/>
        </authorList>
    </citation>
    <scope>NUCLEOTIDE SEQUENCE [LARGE SCALE GENOMIC DNA]</scope>
    <source>
        <strain evidence="3 4">WQ 127069</strain>
    </source>
</reference>
<dbReference type="RefSeq" id="WP_262685770.1">
    <property type="nucleotide sequence ID" value="NZ_JAOQIO010000084.1"/>
</dbReference>
<dbReference type="InterPro" id="IPR052928">
    <property type="entry name" value="Desiccation-related_membrane"/>
</dbReference>
<dbReference type="Proteomes" id="UP001652445">
    <property type="component" value="Unassembled WGS sequence"/>
</dbReference>
<evidence type="ECO:0000313" key="3">
    <source>
        <dbReference type="EMBL" id="MCU6794655.1"/>
    </source>
</evidence>
<feature type="compositionally biased region" description="Polar residues" evidence="1">
    <location>
        <begin position="107"/>
        <end position="121"/>
    </location>
</feature>
<name>A0ABT2UJ32_9BACL</name>
<dbReference type="PANTHER" id="PTHR35792:SF2">
    <property type="entry name" value="GENERAL STRESS PROTEIN"/>
    <property type="match status" value="1"/>
</dbReference>
<dbReference type="InterPro" id="IPR024623">
    <property type="entry name" value="YtxH"/>
</dbReference>
<keyword evidence="4" id="KW-1185">Reference proteome</keyword>
<organism evidence="3 4">
    <name type="scientific">Paenibacillus baimaensis</name>
    <dbReference type="NCBI Taxonomy" id="2982185"/>
    <lineage>
        <taxon>Bacteria</taxon>
        <taxon>Bacillati</taxon>
        <taxon>Bacillota</taxon>
        <taxon>Bacilli</taxon>
        <taxon>Bacillales</taxon>
        <taxon>Paenibacillaceae</taxon>
        <taxon>Paenibacillus</taxon>
    </lineage>
</organism>
<sequence length="127" mass="13563">MTTNNRNKDLLIGAVVGTVLGAVTALLFAPKSGKELRTDIADGVQQVSTKTQQAAESIADKTKQLAGTLNEKTQLAAQTVSRHTSEWSEKAKETALSWKNKAALSITEGTTESTENELTTQDESKVS</sequence>
<keyword evidence="2" id="KW-1133">Transmembrane helix</keyword>
<keyword evidence="2" id="KW-0472">Membrane</keyword>
<feature type="transmembrane region" description="Helical" evidence="2">
    <location>
        <begin position="12"/>
        <end position="29"/>
    </location>
</feature>
<dbReference type="Gene3D" id="1.10.287.700">
    <property type="entry name" value="Helix hairpin bin"/>
    <property type="match status" value="1"/>
</dbReference>
<dbReference type="PANTHER" id="PTHR35792">
    <property type="entry name" value="GENERAL STRESS PROTEIN"/>
    <property type="match status" value="1"/>
</dbReference>
<dbReference type="Pfam" id="PF12732">
    <property type="entry name" value="YtxH"/>
    <property type="match status" value="1"/>
</dbReference>
<protein>
    <submittedName>
        <fullName evidence="3">YtxH domain-containing protein</fullName>
    </submittedName>
</protein>
<evidence type="ECO:0000256" key="2">
    <source>
        <dbReference type="SAM" id="Phobius"/>
    </source>
</evidence>
<evidence type="ECO:0000256" key="1">
    <source>
        <dbReference type="SAM" id="MobiDB-lite"/>
    </source>
</evidence>
<gene>
    <name evidence="3" type="ORF">OB236_21325</name>
</gene>
<evidence type="ECO:0000313" key="4">
    <source>
        <dbReference type="Proteomes" id="UP001652445"/>
    </source>
</evidence>
<dbReference type="EMBL" id="JAOQIO010000084">
    <property type="protein sequence ID" value="MCU6794655.1"/>
    <property type="molecule type" value="Genomic_DNA"/>
</dbReference>
<comment type="caution">
    <text evidence="3">The sequence shown here is derived from an EMBL/GenBank/DDBJ whole genome shotgun (WGS) entry which is preliminary data.</text>
</comment>
<keyword evidence="2" id="KW-0812">Transmembrane</keyword>
<proteinExistence type="predicted"/>
<accession>A0ABT2UJ32</accession>